<dbReference type="EMBL" id="LR798430">
    <property type="protein sequence ID" value="CAB5231387.1"/>
    <property type="molecule type" value="Genomic_DNA"/>
</dbReference>
<dbReference type="EMBL" id="LR797075">
    <property type="protein sequence ID" value="CAB4185536.1"/>
    <property type="molecule type" value="Genomic_DNA"/>
</dbReference>
<accession>A0A6J5SPZ3</accession>
<evidence type="ECO:0000313" key="2">
    <source>
        <dbReference type="EMBL" id="CAB4193633.1"/>
    </source>
</evidence>
<evidence type="ECO:0000313" key="4">
    <source>
        <dbReference type="EMBL" id="CAB5231387.1"/>
    </source>
</evidence>
<evidence type="ECO:0000313" key="3">
    <source>
        <dbReference type="EMBL" id="CAB4217548.1"/>
    </source>
</evidence>
<dbReference type="EMBL" id="LR797450">
    <property type="protein sequence ID" value="CAB4217548.1"/>
    <property type="molecule type" value="Genomic_DNA"/>
</dbReference>
<proteinExistence type="predicted"/>
<reference evidence="3" key="1">
    <citation type="submission" date="2020-05" db="EMBL/GenBank/DDBJ databases">
        <authorList>
            <person name="Chiriac C."/>
            <person name="Salcher M."/>
            <person name="Ghai R."/>
            <person name="Kavagutti S V."/>
        </authorList>
    </citation>
    <scope>NUCLEOTIDE SEQUENCE</scope>
</reference>
<organism evidence="3">
    <name type="scientific">uncultured Caudovirales phage</name>
    <dbReference type="NCBI Taxonomy" id="2100421"/>
    <lineage>
        <taxon>Viruses</taxon>
        <taxon>Duplodnaviria</taxon>
        <taxon>Heunggongvirae</taxon>
        <taxon>Uroviricota</taxon>
        <taxon>Caudoviricetes</taxon>
        <taxon>Peduoviridae</taxon>
        <taxon>Maltschvirus</taxon>
        <taxon>Maltschvirus maltsch</taxon>
    </lineage>
</organism>
<evidence type="ECO:0000313" key="1">
    <source>
        <dbReference type="EMBL" id="CAB4185536.1"/>
    </source>
</evidence>
<gene>
    <name evidence="1" type="ORF">UFOVP1127_92</name>
    <name evidence="2" type="ORF">UFOVP1242_118</name>
    <name evidence="3" type="ORF">UFOVP1492_42</name>
    <name evidence="4" type="ORF">UFOVP1580_71</name>
</gene>
<sequence length="351" mass="40021">MSERVKRIYDSKTEAQVAHHWAHQSLPRNIKDHFEASNASRNFYYSGTIIYSYGRHYPIADLLPDKKGHPKTVLFEAVPYPSQQTHGHRGMVKSAIPSDWQIIEVVMGKDYWSPSGPDIPGNLEFYFNKVTELAKLQARARTRDYSPEINRWGKEAKKFIAYFKPKKALYKKYLEAYNASETFTASVASSLVEETAKQRERRKERQQEAVETLVGWYAGVASDNALSCVLKDYSDVRLRRDGEMIYTSKGFRVDLQQSKSLFRLMHSKKAHLLEVTPEEGVVDSSGTSWKISRLNADGSLIVGCHNVSYEEAEALAVREGWIKSEEMLTSAATLKSRMLGHAELYQPTHES</sequence>
<dbReference type="EMBL" id="LR797197">
    <property type="protein sequence ID" value="CAB4193633.1"/>
    <property type="molecule type" value="Genomic_DNA"/>
</dbReference>
<protein>
    <submittedName>
        <fullName evidence="3">Uncharacterized protein</fullName>
    </submittedName>
</protein>
<name>A0A6J5SPZ3_9CAUD</name>